<gene>
    <name evidence="1" type="ORF">A3J64_02325</name>
</gene>
<accession>A0A1G2FEG6</accession>
<dbReference type="EMBL" id="MHNB01000026">
    <property type="protein sequence ID" value="OGZ36443.1"/>
    <property type="molecule type" value="Genomic_DNA"/>
</dbReference>
<proteinExistence type="predicted"/>
<dbReference type="Proteomes" id="UP000177061">
    <property type="component" value="Unassembled WGS sequence"/>
</dbReference>
<dbReference type="AlphaFoldDB" id="A0A1G2FEG6"/>
<protein>
    <recommendedName>
        <fullName evidence="3">NTF2-like N-terminal transpeptidase domain-containing protein</fullName>
    </recommendedName>
</protein>
<comment type="caution">
    <text evidence="1">The sequence shown here is derived from an EMBL/GenBank/DDBJ whole genome shotgun (WGS) entry which is preliminary data.</text>
</comment>
<name>A0A1G2FEG6_9BACT</name>
<dbReference type="STRING" id="1801997.A3J64_02325"/>
<sequence>MSPEEWGKQIQSALAKIRYEHLGGKITKEKINGSTAIVVVKAVIAAVDGISTQVEIYLLKHIGEDWLIDGLLITEEIPLKPEDRWSYWF</sequence>
<reference evidence="1 2" key="1">
    <citation type="journal article" date="2016" name="Nat. Commun.">
        <title>Thousands of microbial genomes shed light on interconnected biogeochemical processes in an aquifer system.</title>
        <authorList>
            <person name="Anantharaman K."/>
            <person name="Brown C.T."/>
            <person name="Hug L.A."/>
            <person name="Sharon I."/>
            <person name="Castelle C.J."/>
            <person name="Probst A.J."/>
            <person name="Thomas B.C."/>
            <person name="Singh A."/>
            <person name="Wilkins M.J."/>
            <person name="Karaoz U."/>
            <person name="Brodie E.L."/>
            <person name="Williams K.H."/>
            <person name="Hubbard S.S."/>
            <person name="Banfield J.F."/>
        </authorList>
    </citation>
    <scope>NUCLEOTIDE SEQUENCE [LARGE SCALE GENOMIC DNA]</scope>
</reference>
<evidence type="ECO:0008006" key="3">
    <source>
        <dbReference type="Google" id="ProtNLM"/>
    </source>
</evidence>
<organism evidence="1 2">
    <name type="scientific">Candidatus Portnoybacteria bacterium RIFCSPHIGHO2_12_FULL_38_9</name>
    <dbReference type="NCBI Taxonomy" id="1801997"/>
    <lineage>
        <taxon>Bacteria</taxon>
        <taxon>Candidatus Portnoyibacteriota</taxon>
    </lineage>
</organism>
<evidence type="ECO:0000313" key="1">
    <source>
        <dbReference type="EMBL" id="OGZ36443.1"/>
    </source>
</evidence>
<evidence type="ECO:0000313" key="2">
    <source>
        <dbReference type="Proteomes" id="UP000177061"/>
    </source>
</evidence>